<dbReference type="PANTHER" id="PTHR10381">
    <property type="entry name" value="ATP-DEPENDENT CLP PROTEASE PROTEOLYTIC SUBUNIT"/>
    <property type="match status" value="1"/>
</dbReference>
<dbReference type="InterPro" id="IPR033135">
    <property type="entry name" value="ClpP_His_AS"/>
</dbReference>
<evidence type="ECO:0000256" key="3">
    <source>
        <dbReference type="ARBA" id="ARBA00022801"/>
    </source>
</evidence>
<keyword evidence="11" id="KW-1185">Reference proteome</keyword>
<dbReference type="Gene3D" id="3.90.226.10">
    <property type="entry name" value="2-enoyl-CoA Hydratase, Chain A, domain 1"/>
    <property type="match status" value="1"/>
</dbReference>
<feature type="active site" evidence="5">
    <location>
        <position position="193"/>
    </location>
</feature>
<dbReference type="PROSITE" id="PS00382">
    <property type="entry name" value="CLP_PROTEASE_HIS"/>
    <property type="match status" value="1"/>
</dbReference>
<keyword evidence="2 7" id="KW-0645">Protease</keyword>
<feature type="active site" evidence="6">
    <location>
        <position position="218"/>
    </location>
</feature>
<evidence type="ECO:0000256" key="5">
    <source>
        <dbReference type="PROSITE-ProRule" id="PRU10085"/>
    </source>
</evidence>
<comment type="similarity">
    <text evidence="1 8">Belongs to the peptidase S14 family.</text>
</comment>
<evidence type="ECO:0000256" key="1">
    <source>
        <dbReference type="ARBA" id="ARBA00007039"/>
    </source>
</evidence>
<proteinExistence type="inferred from homology"/>
<evidence type="ECO:0000256" key="8">
    <source>
        <dbReference type="RuleBase" id="RU003567"/>
    </source>
</evidence>
<protein>
    <recommendedName>
        <fullName evidence="8">ATP-dependent Clp protease proteolytic subunit</fullName>
        <ecNumber evidence="7">3.4.21.92</ecNumber>
    </recommendedName>
</protein>
<keyword evidence="9" id="KW-0732">Signal</keyword>
<dbReference type="CDD" id="cd07017">
    <property type="entry name" value="S14_ClpP_2"/>
    <property type="match status" value="1"/>
</dbReference>
<evidence type="ECO:0000256" key="2">
    <source>
        <dbReference type="ARBA" id="ARBA00022670"/>
    </source>
</evidence>
<evidence type="ECO:0000256" key="6">
    <source>
        <dbReference type="PROSITE-ProRule" id="PRU10086"/>
    </source>
</evidence>
<keyword evidence="3 7" id="KW-0378">Hydrolase</keyword>
<comment type="caution">
    <text evidence="10">The sequence shown here is derived from an EMBL/GenBank/DDBJ whole genome shotgun (WGS) entry which is preliminary data.</text>
</comment>
<evidence type="ECO:0000313" key="10">
    <source>
        <dbReference type="EMBL" id="KAF8819112.1"/>
    </source>
</evidence>
<dbReference type="PROSITE" id="PS00381">
    <property type="entry name" value="CLP_PROTEASE_SER"/>
    <property type="match status" value="1"/>
</dbReference>
<dbReference type="InterPro" id="IPR023562">
    <property type="entry name" value="ClpP/TepA"/>
</dbReference>
<accession>A0ABQ7J551</accession>
<name>A0ABQ7J551_9APIC</name>
<keyword evidence="4 7" id="KW-0720">Serine protease</keyword>
<dbReference type="NCBIfam" id="NF001368">
    <property type="entry name" value="PRK00277.1"/>
    <property type="match status" value="1"/>
</dbReference>
<dbReference type="InterPro" id="IPR029045">
    <property type="entry name" value="ClpP/crotonase-like_dom_sf"/>
</dbReference>
<dbReference type="HAMAP" id="MF_00444">
    <property type="entry name" value="ClpP"/>
    <property type="match status" value="1"/>
</dbReference>
<organism evidence="10 11">
    <name type="scientific">Cardiosporidium cionae</name>
    <dbReference type="NCBI Taxonomy" id="476202"/>
    <lineage>
        <taxon>Eukaryota</taxon>
        <taxon>Sar</taxon>
        <taxon>Alveolata</taxon>
        <taxon>Apicomplexa</taxon>
        <taxon>Aconoidasida</taxon>
        <taxon>Nephromycida</taxon>
        <taxon>Cardiosporidium</taxon>
    </lineage>
</organism>
<dbReference type="SUPFAM" id="SSF52096">
    <property type="entry name" value="ClpP/crotonase"/>
    <property type="match status" value="1"/>
</dbReference>
<evidence type="ECO:0000313" key="11">
    <source>
        <dbReference type="Proteomes" id="UP000823046"/>
    </source>
</evidence>
<feature type="chain" id="PRO_5045401579" description="ATP-dependent Clp protease proteolytic subunit" evidence="9">
    <location>
        <begin position="19"/>
        <end position="302"/>
    </location>
</feature>
<evidence type="ECO:0000256" key="4">
    <source>
        <dbReference type="ARBA" id="ARBA00022825"/>
    </source>
</evidence>
<dbReference type="InterPro" id="IPR018215">
    <property type="entry name" value="ClpP_Ser_AS"/>
</dbReference>
<dbReference type="PRINTS" id="PR00127">
    <property type="entry name" value="CLPPROTEASEP"/>
</dbReference>
<dbReference type="EMBL" id="JADAQX010000955">
    <property type="protein sequence ID" value="KAF8819112.1"/>
    <property type="molecule type" value="Genomic_DNA"/>
</dbReference>
<dbReference type="Proteomes" id="UP000823046">
    <property type="component" value="Unassembled WGS sequence"/>
</dbReference>
<dbReference type="PANTHER" id="PTHR10381:SF46">
    <property type="entry name" value="ATP-DEPENDENT CLP PROTEASE PROTEOLYTIC SUBUNIT-RELATED PROTEIN 2, CHLOROPLASTIC"/>
    <property type="match status" value="1"/>
</dbReference>
<reference evidence="10 11" key="1">
    <citation type="journal article" date="2020" name="bioRxiv">
        <title>Metabolic contributions of an alphaproteobacterial endosymbiont in the apicomplexan Cardiosporidium cionae.</title>
        <authorList>
            <person name="Hunter E.S."/>
            <person name="Paight C.J."/>
            <person name="Lane C.E."/>
        </authorList>
    </citation>
    <scope>NUCLEOTIDE SEQUENCE [LARGE SCALE GENOMIC DNA]</scope>
    <source>
        <strain evidence="10">ESH_2018</strain>
    </source>
</reference>
<evidence type="ECO:0000256" key="7">
    <source>
        <dbReference type="RuleBase" id="RU000549"/>
    </source>
</evidence>
<sequence>MLLTPLQIFLFFQDASYAAPIAFGSKIPSRYGYHGWCFQQHLRPRNGVSGLHSLFFVRNIGQGAQSWKQKFFLVEKLSVGKTRKGFRSAMHMMPIGIPKVAYRIPGSPSAEWIDIYNRLYRERIIFVSQELDDEFANQLIGIMLYLDSEDSSKPIYLYINCPGGSVISGLAIYDTMQHIKSDVATINVGLAASMASFLLAGGTKGKRFALPHSRTMIHQPMGGAQGQAEDIKIEAAQILRVRKNIVDMYSRMTGLTSDRVNAALDRDKFMSASEAKSHGLIDHIIELKNDEDTFMFPNKFSS</sequence>
<gene>
    <name evidence="10" type="ORF">IE077_001649</name>
</gene>
<dbReference type="EC" id="3.4.21.92" evidence="7"/>
<dbReference type="InterPro" id="IPR001907">
    <property type="entry name" value="ClpP"/>
</dbReference>
<evidence type="ECO:0000256" key="9">
    <source>
        <dbReference type="SAM" id="SignalP"/>
    </source>
</evidence>
<dbReference type="Pfam" id="PF00574">
    <property type="entry name" value="CLP_protease"/>
    <property type="match status" value="1"/>
</dbReference>
<feature type="signal peptide" evidence="9">
    <location>
        <begin position="1"/>
        <end position="18"/>
    </location>
</feature>